<dbReference type="SUPFAM" id="SSF103473">
    <property type="entry name" value="MFS general substrate transporter"/>
    <property type="match status" value="1"/>
</dbReference>
<feature type="transmembrane region" description="Helical" evidence="7">
    <location>
        <begin position="320"/>
        <end position="342"/>
    </location>
</feature>
<sequence>MNNTEEPERDLESSLDDKQNPTTIQHNEVVGQWDEKTGVAKGDDSDGRVNWTWKQILATISLCGVYVGSQIPLYFVGGSLTYIASDLGSASTGWLPVSNSLALAAVCPFCGYLQDMFGKRNISILGSILILVGTIVTATAHSFAQGVAGMTIAGAGASIGELTALAGTAELVPVKKRGIYLACVTFFICPFFPYVLYSQLLSAHATWRWGLWITVIYNGVFFGGVLLFYFPDSHILRKGTLSRTEIAKRIDYVGAVLSITGVILFLVALQSGGSSHPWKSAYVLCMLFIGAALIAGFVVWEWKGATYPMVPKDLFAGQRIVAIALAVAFVSGMNFYSMINFAPLTYGTVYEPDPIQVGVKGLGYSIAITVGATVMNAMLTILKGNNRELLLISCVLMTAFTGSMAVANPNNPGLAVGLATVAGFGIGGVIVPAATIAMTACPDSLIATATALTLTIRFVGGSIGYSIYYNVFSEKLARKLPERVLDFALEAGLPSSSGATFVQTFLTLPANISDVAGVTPAVVDAATLGSRWAYSDALAYVWYTSIPFGVLSIIGCLMIGDISKYMTNRIAVQMRH</sequence>
<accession>V9D4M9</accession>
<gene>
    <name evidence="9" type="ORF">G647_07280</name>
</gene>
<dbReference type="RefSeq" id="XP_008729818.1">
    <property type="nucleotide sequence ID" value="XM_008731596.1"/>
</dbReference>
<evidence type="ECO:0000313" key="10">
    <source>
        <dbReference type="Proteomes" id="UP000030678"/>
    </source>
</evidence>
<dbReference type="Proteomes" id="UP000030678">
    <property type="component" value="Unassembled WGS sequence"/>
</dbReference>
<feature type="transmembrane region" description="Helical" evidence="7">
    <location>
        <begin position="413"/>
        <end position="438"/>
    </location>
</feature>
<protein>
    <recommendedName>
        <fullName evidence="8">Major facilitator superfamily (MFS) profile domain-containing protein</fullName>
    </recommendedName>
</protein>
<keyword evidence="2" id="KW-0813">Transport</keyword>
<reference evidence="9 10" key="1">
    <citation type="submission" date="2013-03" db="EMBL/GenBank/DDBJ databases">
        <title>The Genome Sequence of Cladophialophora carrionii CBS 160.54.</title>
        <authorList>
            <consortium name="The Broad Institute Genomics Platform"/>
            <person name="Cuomo C."/>
            <person name="de Hoog S."/>
            <person name="Gorbushina A."/>
            <person name="Walker B."/>
            <person name="Young S.K."/>
            <person name="Zeng Q."/>
            <person name="Gargeya S."/>
            <person name="Fitzgerald M."/>
            <person name="Haas B."/>
            <person name="Abouelleil A."/>
            <person name="Allen A.W."/>
            <person name="Alvarado L."/>
            <person name="Arachchi H.M."/>
            <person name="Berlin A.M."/>
            <person name="Chapman S.B."/>
            <person name="Gainer-Dewar J."/>
            <person name="Goldberg J."/>
            <person name="Griggs A."/>
            <person name="Gujja S."/>
            <person name="Hansen M."/>
            <person name="Howarth C."/>
            <person name="Imamovic A."/>
            <person name="Ireland A."/>
            <person name="Larimer J."/>
            <person name="McCowan C."/>
            <person name="Murphy C."/>
            <person name="Pearson M."/>
            <person name="Poon T.W."/>
            <person name="Priest M."/>
            <person name="Roberts A."/>
            <person name="Saif S."/>
            <person name="Shea T."/>
            <person name="Sisk P."/>
            <person name="Sykes S."/>
            <person name="Wortman J."/>
            <person name="Nusbaum C."/>
            <person name="Birren B."/>
        </authorList>
    </citation>
    <scope>NUCLEOTIDE SEQUENCE [LARGE SCALE GENOMIC DNA]</scope>
    <source>
        <strain evidence="9 10">CBS 160.54</strain>
    </source>
</reference>
<evidence type="ECO:0000256" key="4">
    <source>
        <dbReference type="ARBA" id="ARBA00022989"/>
    </source>
</evidence>
<dbReference type="GO" id="GO:0005886">
    <property type="term" value="C:plasma membrane"/>
    <property type="evidence" value="ECO:0007669"/>
    <property type="project" value="TreeGrafter"/>
</dbReference>
<evidence type="ECO:0000313" key="9">
    <source>
        <dbReference type="EMBL" id="ETI20937.1"/>
    </source>
</evidence>
<feature type="transmembrane region" description="Helical" evidence="7">
    <location>
        <begin position="281"/>
        <end position="300"/>
    </location>
</feature>
<dbReference type="HOGENOM" id="CLU_000960_25_3_1"/>
<feature type="transmembrane region" description="Helical" evidence="7">
    <location>
        <begin position="389"/>
        <end position="407"/>
    </location>
</feature>
<feature type="transmembrane region" description="Helical" evidence="7">
    <location>
        <begin position="147"/>
        <end position="166"/>
    </location>
</feature>
<feature type="transmembrane region" description="Helical" evidence="7">
    <location>
        <begin position="178"/>
        <end position="197"/>
    </location>
</feature>
<dbReference type="InterPro" id="IPR010573">
    <property type="entry name" value="MFS_Str1/Tri12-like"/>
</dbReference>
<dbReference type="InterPro" id="IPR036259">
    <property type="entry name" value="MFS_trans_sf"/>
</dbReference>
<feature type="transmembrane region" description="Helical" evidence="7">
    <location>
        <begin position="362"/>
        <end position="382"/>
    </location>
</feature>
<dbReference type="OrthoDB" id="4161376at2759"/>
<evidence type="ECO:0000259" key="8">
    <source>
        <dbReference type="PROSITE" id="PS50850"/>
    </source>
</evidence>
<dbReference type="PROSITE" id="PS50850">
    <property type="entry name" value="MFS"/>
    <property type="match status" value="1"/>
</dbReference>
<evidence type="ECO:0000256" key="5">
    <source>
        <dbReference type="ARBA" id="ARBA00023136"/>
    </source>
</evidence>
<evidence type="ECO:0000256" key="7">
    <source>
        <dbReference type="SAM" id="Phobius"/>
    </source>
</evidence>
<feature type="domain" description="Major facilitator superfamily (MFS) profile" evidence="8">
    <location>
        <begin position="56"/>
        <end position="512"/>
    </location>
</feature>
<comment type="subcellular location">
    <subcellularLocation>
        <location evidence="1">Membrane</location>
        <topology evidence="1">Multi-pass membrane protein</topology>
    </subcellularLocation>
</comment>
<evidence type="ECO:0000256" key="1">
    <source>
        <dbReference type="ARBA" id="ARBA00004141"/>
    </source>
</evidence>
<feature type="transmembrane region" description="Helical" evidence="7">
    <location>
        <begin position="209"/>
        <end position="230"/>
    </location>
</feature>
<feature type="transmembrane region" description="Helical" evidence="7">
    <location>
        <begin position="95"/>
        <end position="113"/>
    </location>
</feature>
<dbReference type="InterPro" id="IPR020846">
    <property type="entry name" value="MFS_dom"/>
</dbReference>
<feature type="region of interest" description="Disordered" evidence="6">
    <location>
        <begin position="1"/>
        <end position="24"/>
    </location>
</feature>
<dbReference type="Gene3D" id="1.20.1250.20">
    <property type="entry name" value="MFS general substrate transporter like domains"/>
    <property type="match status" value="2"/>
</dbReference>
<keyword evidence="5 7" id="KW-0472">Membrane</keyword>
<name>V9D4M9_9EURO</name>
<dbReference type="GeneID" id="19985773"/>
<dbReference type="EMBL" id="KB822707">
    <property type="protein sequence ID" value="ETI20937.1"/>
    <property type="molecule type" value="Genomic_DNA"/>
</dbReference>
<dbReference type="GO" id="GO:0022857">
    <property type="term" value="F:transmembrane transporter activity"/>
    <property type="evidence" value="ECO:0007669"/>
    <property type="project" value="InterPro"/>
</dbReference>
<dbReference type="AlphaFoldDB" id="V9D4M9"/>
<feature type="transmembrane region" description="Helical" evidence="7">
    <location>
        <begin position="250"/>
        <end position="269"/>
    </location>
</feature>
<feature type="transmembrane region" description="Helical" evidence="7">
    <location>
        <begin position="56"/>
        <end position="75"/>
    </location>
</feature>
<keyword evidence="3 7" id="KW-0812">Transmembrane</keyword>
<evidence type="ECO:0000256" key="6">
    <source>
        <dbReference type="SAM" id="MobiDB-lite"/>
    </source>
</evidence>
<dbReference type="PANTHER" id="PTHR23501:SF109">
    <property type="entry name" value="MAJOR FACILITATOR SUPERFAMILY (MFS) PROFILE DOMAIN-CONTAINING PROTEIN-RELATED"/>
    <property type="match status" value="1"/>
</dbReference>
<feature type="compositionally biased region" description="Basic and acidic residues" evidence="6">
    <location>
        <begin position="10"/>
        <end position="19"/>
    </location>
</feature>
<dbReference type="Pfam" id="PF06609">
    <property type="entry name" value="TRI12"/>
    <property type="match status" value="1"/>
</dbReference>
<feature type="transmembrane region" description="Helical" evidence="7">
    <location>
        <begin position="445"/>
        <end position="468"/>
    </location>
</feature>
<feature type="transmembrane region" description="Helical" evidence="7">
    <location>
        <begin position="122"/>
        <end position="141"/>
    </location>
</feature>
<keyword evidence="4 7" id="KW-1133">Transmembrane helix</keyword>
<evidence type="ECO:0000256" key="2">
    <source>
        <dbReference type="ARBA" id="ARBA00022448"/>
    </source>
</evidence>
<feature type="transmembrane region" description="Helical" evidence="7">
    <location>
        <begin position="540"/>
        <end position="560"/>
    </location>
</feature>
<proteinExistence type="predicted"/>
<dbReference type="VEuPathDB" id="FungiDB:G647_07280"/>
<dbReference type="PANTHER" id="PTHR23501">
    <property type="entry name" value="MAJOR FACILITATOR SUPERFAMILY"/>
    <property type="match status" value="1"/>
</dbReference>
<evidence type="ECO:0000256" key="3">
    <source>
        <dbReference type="ARBA" id="ARBA00022692"/>
    </source>
</evidence>
<organism evidence="9 10">
    <name type="scientific">Cladophialophora carrionii CBS 160.54</name>
    <dbReference type="NCBI Taxonomy" id="1279043"/>
    <lineage>
        <taxon>Eukaryota</taxon>
        <taxon>Fungi</taxon>
        <taxon>Dikarya</taxon>
        <taxon>Ascomycota</taxon>
        <taxon>Pezizomycotina</taxon>
        <taxon>Eurotiomycetes</taxon>
        <taxon>Chaetothyriomycetidae</taxon>
        <taxon>Chaetothyriales</taxon>
        <taxon>Herpotrichiellaceae</taxon>
        <taxon>Cladophialophora</taxon>
    </lineage>
</organism>